<dbReference type="OrthoDB" id="1684419at2"/>
<proteinExistence type="predicted"/>
<evidence type="ECO:0000313" key="1">
    <source>
        <dbReference type="EMBL" id="KNF09191.1"/>
    </source>
</evidence>
<comment type="caution">
    <text evidence="1">The sequence shown here is derived from an EMBL/GenBank/DDBJ whole genome shotgun (WGS) entry which is preliminary data.</text>
</comment>
<name>A0A0L0WCK4_GOTPU</name>
<dbReference type="Proteomes" id="UP000037267">
    <property type="component" value="Unassembled WGS sequence"/>
</dbReference>
<reference evidence="2" key="1">
    <citation type="submission" date="2015-07" db="EMBL/GenBank/DDBJ databases">
        <title>Draft genome sequence of the purine-degrading Gottschalkia purinilyticum DSM 1384 (formerly Clostridium purinilyticum).</title>
        <authorList>
            <person name="Poehlein A."/>
            <person name="Schiel-Bengelsdorf B."/>
            <person name="Bengelsdorf F.R."/>
            <person name="Daniel R."/>
            <person name="Duerre P."/>
        </authorList>
    </citation>
    <scope>NUCLEOTIDE SEQUENCE [LARGE SCALE GENOMIC DNA]</scope>
    <source>
        <strain evidence="2">DSM 1384</strain>
    </source>
</reference>
<accession>A0A0L0WCK4</accession>
<organism evidence="1 2">
    <name type="scientific">Gottschalkia purinilytica</name>
    <name type="common">Clostridium purinilyticum</name>
    <dbReference type="NCBI Taxonomy" id="1503"/>
    <lineage>
        <taxon>Bacteria</taxon>
        <taxon>Bacillati</taxon>
        <taxon>Bacillota</taxon>
        <taxon>Tissierellia</taxon>
        <taxon>Tissierellales</taxon>
        <taxon>Gottschalkiaceae</taxon>
        <taxon>Gottschalkia</taxon>
    </lineage>
</organism>
<evidence type="ECO:0008006" key="3">
    <source>
        <dbReference type="Google" id="ProtNLM"/>
    </source>
</evidence>
<protein>
    <recommendedName>
        <fullName evidence="3">DUF1450 domain-containing protein</fullName>
    </recommendedName>
</protein>
<gene>
    <name evidence="1" type="ORF">CLPU_4c02370</name>
</gene>
<dbReference type="EMBL" id="LGSS01000004">
    <property type="protein sequence ID" value="KNF09191.1"/>
    <property type="molecule type" value="Genomic_DNA"/>
</dbReference>
<dbReference type="STRING" id="1503.CLPU_4c02370"/>
<dbReference type="RefSeq" id="WP_050354759.1">
    <property type="nucleotide sequence ID" value="NZ_LGSS01000004.1"/>
</dbReference>
<dbReference type="AlphaFoldDB" id="A0A0L0WCK4"/>
<sequence>MTKHNIKFCENNFQYETDKIVKILEDDFSDVEVEVSSCLGYCGDCATSPFALIDDVFVNTDTQEELLEEIKSYIE</sequence>
<evidence type="ECO:0000313" key="2">
    <source>
        <dbReference type="Proteomes" id="UP000037267"/>
    </source>
</evidence>
<keyword evidence="2" id="KW-1185">Reference proteome</keyword>
<dbReference type="InterPro" id="IPR009910">
    <property type="entry name" value="DUF1450"/>
</dbReference>
<dbReference type="Pfam" id="PF07293">
    <property type="entry name" value="DUF1450"/>
    <property type="match status" value="1"/>
</dbReference>